<dbReference type="Gene3D" id="3.40.50.300">
    <property type="entry name" value="P-loop containing nucleotide triphosphate hydrolases"/>
    <property type="match status" value="1"/>
</dbReference>
<keyword evidence="2" id="KW-0418">Kinase</keyword>
<sequence>MTSSSRAALLNELAVMIANLGSERPIRIAIDGRTASGKTTLANELAECLKASGREIIRTSIDGFHRPKVERYARGRHSAEGYYHDARDLSAINALLLKPLGPGGDQWYRTASFDLHNDVPIAQHPQFAPDDAILIIDGTFLQRPELREGWDLTIFVETAEHVSEQRGIARDTQLLGGTDATRQLYADRYRPAFALYESLSAPALAADAIFNNDDFDRPALRIREGGRLSAVQNNL</sequence>
<dbReference type="InterPro" id="IPR006083">
    <property type="entry name" value="PRK/URK"/>
</dbReference>
<evidence type="ECO:0000259" key="1">
    <source>
        <dbReference type="Pfam" id="PF00485"/>
    </source>
</evidence>
<accession>A0A6L9U8Y0</accession>
<keyword evidence="2" id="KW-0808">Transferase</keyword>
<name>A0A6L9U8Y0_9HYPH</name>
<dbReference type="GO" id="GO:0016301">
    <property type="term" value="F:kinase activity"/>
    <property type="evidence" value="ECO:0007669"/>
    <property type="project" value="UniProtKB-KW"/>
</dbReference>
<dbReference type="SUPFAM" id="SSF52540">
    <property type="entry name" value="P-loop containing nucleoside triphosphate hydrolases"/>
    <property type="match status" value="1"/>
</dbReference>
<feature type="domain" description="Phosphoribulokinase/uridine kinase" evidence="1">
    <location>
        <begin position="28"/>
        <end position="194"/>
    </location>
</feature>
<dbReference type="AlphaFoldDB" id="A0A6L9U8Y0"/>
<dbReference type="EMBL" id="WUEY01000005">
    <property type="protein sequence ID" value="NEI70537.1"/>
    <property type="molecule type" value="Genomic_DNA"/>
</dbReference>
<dbReference type="GO" id="GO:0005524">
    <property type="term" value="F:ATP binding"/>
    <property type="evidence" value="ECO:0007669"/>
    <property type="project" value="InterPro"/>
</dbReference>
<evidence type="ECO:0000313" key="3">
    <source>
        <dbReference type="Proteomes" id="UP000483035"/>
    </source>
</evidence>
<dbReference type="Proteomes" id="UP000483035">
    <property type="component" value="Unassembled WGS sequence"/>
</dbReference>
<reference evidence="2 3" key="1">
    <citation type="submission" date="2019-12" db="EMBL/GenBank/DDBJ databases">
        <title>Rhizobium genotypes associated with high levels of biological nitrogen fixation by grain legumes in a temperate-maritime cropping system.</title>
        <authorList>
            <person name="Maluk M."/>
            <person name="Francesc Ferrando Molina F."/>
            <person name="Lopez Del Egido L."/>
            <person name="Lafos M."/>
            <person name="Langarica-Fuentes A."/>
            <person name="Gebre Yohannes G."/>
            <person name="Young M.W."/>
            <person name="Martin P."/>
            <person name="Gantlett R."/>
            <person name="Kenicer G."/>
            <person name="Hawes C."/>
            <person name="Begg G.S."/>
            <person name="Quilliam R.S."/>
            <person name="Squire G.R."/>
            <person name="Poole P.S."/>
            <person name="Young P.W."/>
            <person name="Iannetta P.M."/>
            <person name="James E.K."/>
        </authorList>
    </citation>
    <scope>NUCLEOTIDE SEQUENCE [LARGE SCALE GENOMIC DNA]</scope>
    <source>
        <strain evidence="2 3">JHI1118</strain>
    </source>
</reference>
<comment type="caution">
    <text evidence="2">The sequence shown here is derived from an EMBL/GenBank/DDBJ whole genome shotgun (WGS) entry which is preliminary data.</text>
</comment>
<protein>
    <submittedName>
        <fullName evidence="2">Uridylate kinase</fullName>
    </submittedName>
</protein>
<dbReference type="Pfam" id="PF00485">
    <property type="entry name" value="PRK"/>
    <property type="match status" value="1"/>
</dbReference>
<dbReference type="InterPro" id="IPR027417">
    <property type="entry name" value="P-loop_NTPase"/>
</dbReference>
<gene>
    <name evidence="2" type="ORF">GR212_13225</name>
</gene>
<proteinExistence type="predicted"/>
<dbReference type="RefSeq" id="WP_163987031.1">
    <property type="nucleotide sequence ID" value="NZ_WUEY01000005.1"/>
</dbReference>
<evidence type="ECO:0000313" key="2">
    <source>
        <dbReference type="EMBL" id="NEI70537.1"/>
    </source>
</evidence>
<organism evidence="2 3">
    <name type="scientific">Rhizobium lusitanum</name>
    <dbReference type="NCBI Taxonomy" id="293958"/>
    <lineage>
        <taxon>Bacteria</taxon>
        <taxon>Pseudomonadati</taxon>
        <taxon>Pseudomonadota</taxon>
        <taxon>Alphaproteobacteria</taxon>
        <taxon>Hyphomicrobiales</taxon>
        <taxon>Rhizobiaceae</taxon>
        <taxon>Rhizobium/Agrobacterium group</taxon>
        <taxon>Rhizobium</taxon>
    </lineage>
</organism>